<keyword evidence="1" id="KW-0812">Transmembrane</keyword>
<evidence type="ECO:0000313" key="3">
    <source>
        <dbReference type="Proteomes" id="UP000014184"/>
    </source>
</evidence>
<gene>
    <name evidence="2" type="ORF">TM51_10253</name>
</gene>
<feature type="transmembrane region" description="Helical" evidence="1">
    <location>
        <begin position="72"/>
        <end position="97"/>
    </location>
</feature>
<feature type="transmembrane region" description="Helical" evidence="1">
    <location>
        <begin position="38"/>
        <end position="60"/>
    </location>
</feature>
<comment type="caution">
    <text evidence="2">The sequence shown here is derived from an EMBL/GenBank/DDBJ whole genome shotgun (WGS) entry which is preliminary data.</text>
</comment>
<evidence type="ECO:0000256" key="1">
    <source>
        <dbReference type="SAM" id="Phobius"/>
    </source>
</evidence>
<reference evidence="2 3" key="1">
    <citation type="journal article" date="2013" name="Genome Announc.">
        <title>Draft Genome Sequence of the Lignocellulose Decomposer Thermobifida fusca Strain TM51.</title>
        <authorList>
            <person name="Toth A."/>
            <person name="Barna T."/>
            <person name="Nagy I."/>
            <person name="Horvath B."/>
            <person name="Nagy I."/>
            <person name="Tancsics A."/>
            <person name="Kriszt B."/>
            <person name="Baka E."/>
            <person name="Fekete C."/>
            <person name="Kukolya J."/>
        </authorList>
    </citation>
    <scope>NUCLEOTIDE SEQUENCE [LARGE SCALE GENOMIC DNA]</scope>
    <source>
        <strain evidence="2 3">TM51</strain>
    </source>
</reference>
<dbReference type="EMBL" id="AOSG01000056">
    <property type="protein sequence ID" value="EOR70905.1"/>
    <property type="molecule type" value="Genomic_DNA"/>
</dbReference>
<feature type="transmembrane region" description="Helical" evidence="1">
    <location>
        <begin position="6"/>
        <end position="31"/>
    </location>
</feature>
<keyword evidence="1" id="KW-1133">Transmembrane helix</keyword>
<organism evidence="2 3">
    <name type="scientific">Thermobifida fusca TM51</name>
    <dbReference type="NCBI Taxonomy" id="1169414"/>
    <lineage>
        <taxon>Bacteria</taxon>
        <taxon>Bacillati</taxon>
        <taxon>Actinomycetota</taxon>
        <taxon>Actinomycetes</taxon>
        <taxon>Streptosporangiales</taxon>
        <taxon>Nocardiopsidaceae</taxon>
        <taxon>Thermobifida</taxon>
    </lineage>
</organism>
<protein>
    <submittedName>
        <fullName evidence="2">Uncharacterized protein</fullName>
    </submittedName>
</protein>
<dbReference type="RefSeq" id="WP_011292414.1">
    <property type="nucleotide sequence ID" value="NZ_AOSG01000056.1"/>
</dbReference>
<keyword evidence="1" id="KW-0472">Membrane</keyword>
<proteinExistence type="predicted"/>
<dbReference type="AlphaFoldDB" id="A0A9P2WQ78"/>
<evidence type="ECO:0000313" key="2">
    <source>
        <dbReference type="EMBL" id="EOR70905.1"/>
    </source>
</evidence>
<keyword evidence="3" id="KW-1185">Reference proteome</keyword>
<accession>A0A9P2WQ78</accession>
<sequence length="108" mass="11418">MASLGIPWFVLVRYVGPPLVLLAVGGLLVWWRRPVRAGLVVAALCVNVGAAALPFGWIVLQVATGWATSSTAGLIMTLGQPLVSFTAWMLLLVAAVARPPACERPAER</sequence>
<dbReference type="Proteomes" id="UP000014184">
    <property type="component" value="Unassembled WGS sequence"/>
</dbReference>
<name>A0A9P2WQ78_THEFU</name>